<dbReference type="PRINTS" id="PR00420">
    <property type="entry name" value="RNGMNOXGNASE"/>
</dbReference>
<dbReference type="AlphaFoldDB" id="A0A1E1L1I7"/>
<evidence type="ECO:0000256" key="3">
    <source>
        <dbReference type="ARBA" id="ARBA00023002"/>
    </source>
</evidence>
<dbReference type="GO" id="GO:0016491">
    <property type="term" value="F:oxidoreductase activity"/>
    <property type="evidence" value="ECO:0007669"/>
    <property type="project" value="UniProtKB-KW"/>
</dbReference>
<evidence type="ECO:0000256" key="1">
    <source>
        <dbReference type="ARBA" id="ARBA00022630"/>
    </source>
</evidence>
<dbReference type="Gene3D" id="3.50.50.60">
    <property type="entry name" value="FAD/NAD(P)-binding domain"/>
    <property type="match status" value="1"/>
</dbReference>
<dbReference type="InterPro" id="IPR036188">
    <property type="entry name" value="FAD/NAD-bd_sf"/>
</dbReference>
<sequence length="427" mass="46877">MVLKVLIVGGGVAGPSLAYWLSRLKADITIIERFPTIRAYGQQVDIRGQGVPIMKKMGIEAAIRAVAVHEPGTQLVDRKGKTTAFFPTTTTNTSQQSFSSEFEIMRGDLINTLYDLTKNKTNVHHIFDTSIKHFTQDKYDIPGGKVHVDFSDGRKEDFDLVIGADGTGSQVRKIMLGPDAKDPRYSLNAHIGFFTTPSAPGDSKNWTICPLPGRRAIMSRQDNPDLLRVYMMIYGKQPVLEAAYKSGNTGYLKNIWAELFDGYGWEVKHFVDGLKNSSLSDDLYATRMEEIRLPPGDWCRGRVILIGDAAHSQSINGQGVTLGMVGAYILAGEIAKLATKEGSALGEAVERGGKNYEERFRPMVAQTRGSSYALGLFFPRTNFGIGVIHKIAGWAATRGYGLSGGTGVDGRVTWTVPEYQELRNLGD</sequence>
<protein>
    <submittedName>
        <fullName evidence="5">Related to 2-polyprenyl-6-methoxyphenol hydroxylase and related FAD-dependent oxidoreductases</fullName>
    </submittedName>
</protein>
<evidence type="ECO:0000259" key="4">
    <source>
        <dbReference type="Pfam" id="PF01494"/>
    </source>
</evidence>
<dbReference type="InterPro" id="IPR051704">
    <property type="entry name" value="FAD_aromatic-hydroxylase"/>
</dbReference>
<keyword evidence="1" id="KW-0285">Flavoprotein</keyword>
<dbReference type="PANTHER" id="PTHR46865:SF7">
    <property type="entry name" value="MONOOXYGENASE, PUTATIVE (AFU_ORTHOLOGUE AFUA_8G07040)-RELATED"/>
    <property type="match status" value="1"/>
</dbReference>
<feature type="domain" description="FAD-binding" evidence="4">
    <location>
        <begin position="4"/>
        <end position="173"/>
    </location>
</feature>
<dbReference type="SUPFAM" id="SSF51905">
    <property type="entry name" value="FAD/NAD(P)-binding domain"/>
    <property type="match status" value="1"/>
</dbReference>
<dbReference type="Pfam" id="PF01494">
    <property type="entry name" value="FAD_binding_3"/>
    <property type="match status" value="1"/>
</dbReference>
<accession>A0A1E1L1I7</accession>
<keyword evidence="3" id="KW-0560">Oxidoreductase</keyword>
<name>A0A1E1L1I7_9HELO</name>
<dbReference type="EMBL" id="FJUX01000068">
    <property type="protein sequence ID" value="CZT04350.1"/>
    <property type="molecule type" value="Genomic_DNA"/>
</dbReference>
<organism evidence="5 6">
    <name type="scientific">Rhynchosporium agropyri</name>
    <dbReference type="NCBI Taxonomy" id="914238"/>
    <lineage>
        <taxon>Eukaryota</taxon>
        <taxon>Fungi</taxon>
        <taxon>Dikarya</taxon>
        <taxon>Ascomycota</taxon>
        <taxon>Pezizomycotina</taxon>
        <taxon>Leotiomycetes</taxon>
        <taxon>Helotiales</taxon>
        <taxon>Ploettnerulaceae</taxon>
        <taxon>Rhynchosporium</taxon>
    </lineage>
</organism>
<reference evidence="6" key="1">
    <citation type="submission" date="2016-03" db="EMBL/GenBank/DDBJ databases">
        <authorList>
            <person name="Guldener U."/>
        </authorList>
    </citation>
    <scope>NUCLEOTIDE SEQUENCE [LARGE SCALE GENOMIC DNA]</scope>
    <source>
        <strain evidence="6">04CH-RAC-A.6.1</strain>
    </source>
</reference>
<proteinExistence type="predicted"/>
<dbReference type="OrthoDB" id="655030at2759"/>
<evidence type="ECO:0000256" key="2">
    <source>
        <dbReference type="ARBA" id="ARBA00022827"/>
    </source>
</evidence>
<dbReference type="InterPro" id="IPR002938">
    <property type="entry name" value="FAD-bd"/>
</dbReference>
<keyword evidence="2" id="KW-0274">FAD</keyword>
<evidence type="ECO:0000313" key="6">
    <source>
        <dbReference type="Proteomes" id="UP000178912"/>
    </source>
</evidence>
<gene>
    <name evidence="5" type="ORF">RAG0_10850</name>
</gene>
<dbReference type="PANTHER" id="PTHR46865">
    <property type="entry name" value="OXIDOREDUCTASE-RELATED"/>
    <property type="match status" value="1"/>
</dbReference>
<dbReference type="GO" id="GO:0071949">
    <property type="term" value="F:FAD binding"/>
    <property type="evidence" value="ECO:0007669"/>
    <property type="project" value="InterPro"/>
</dbReference>
<keyword evidence="6" id="KW-1185">Reference proteome</keyword>
<dbReference type="Proteomes" id="UP000178912">
    <property type="component" value="Unassembled WGS sequence"/>
</dbReference>
<evidence type="ECO:0000313" key="5">
    <source>
        <dbReference type="EMBL" id="CZT04350.1"/>
    </source>
</evidence>